<keyword evidence="4" id="KW-0902">Two-component regulatory system</keyword>
<dbReference type="GO" id="GO:0043565">
    <property type="term" value="F:sequence-specific DNA binding"/>
    <property type="evidence" value="ECO:0007669"/>
    <property type="project" value="InterPro"/>
</dbReference>
<evidence type="ECO:0000256" key="7">
    <source>
        <dbReference type="ARBA" id="ARBA00023163"/>
    </source>
</evidence>
<evidence type="ECO:0000313" key="11">
    <source>
        <dbReference type="EMBL" id="MBB6513353.1"/>
    </source>
</evidence>
<dbReference type="GO" id="GO:0000160">
    <property type="term" value="P:phosphorelay signal transduction system"/>
    <property type="evidence" value="ECO:0007669"/>
    <property type="project" value="UniProtKB-KW"/>
</dbReference>
<dbReference type="InterPro" id="IPR001789">
    <property type="entry name" value="Sig_transdc_resp-reg_receiver"/>
</dbReference>
<dbReference type="SUPFAM" id="SSF52172">
    <property type="entry name" value="CheY-like"/>
    <property type="match status" value="1"/>
</dbReference>
<dbReference type="InterPro" id="IPR051552">
    <property type="entry name" value="HptR"/>
</dbReference>
<evidence type="ECO:0000256" key="5">
    <source>
        <dbReference type="ARBA" id="ARBA00023015"/>
    </source>
</evidence>
<feature type="domain" description="Response regulatory" evidence="10">
    <location>
        <begin position="3"/>
        <end position="120"/>
    </location>
</feature>
<dbReference type="SMART" id="SM00448">
    <property type="entry name" value="REC"/>
    <property type="match status" value="1"/>
</dbReference>
<evidence type="ECO:0000256" key="4">
    <source>
        <dbReference type="ARBA" id="ARBA00023012"/>
    </source>
</evidence>
<evidence type="ECO:0000259" key="9">
    <source>
        <dbReference type="PROSITE" id="PS01124"/>
    </source>
</evidence>
<dbReference type="InterPro" id="IPR011006">
    <property type="entry name" value="CheY-like_superfamily"/>
</dbReference>
<accession>A0A841RP15</accession>
<dbReference type="SUPFAM" id="SSF46689">
    <property type="entry name" value="Homeodomain-like"/>
    <property type="match status" value="2"/>
</dbReference>
<dbReference type="CDD" id="cd17536">
    <property type="entry name" value="REC_YesN-like"/>
    <property type="match status" value="1"/>
</dbReference>
<dbReference type="PANTHER" id="PTHR42713:SF3">
    <property type="entry name" value="TRANSCRIPTIONAL REGULATORY PROTEIN HPTR"/>
    <property type="match status" value="1"/>
</dbReference>
<dbReference type="EMBL" id="JACHON010000011">
    <property type="protein sequence ID" value="MBB6513353.1"/>
    <property type="molecule type" value="Genomic_DNA"/>
</dbReference>
<dbReference type="InterPro" id="IPR009057">
    <property type="entry name" value="Homeodomain-like_sf"/>
</dbReference>
<evidence type="ECO:0000256" key="6">
    <source>
        <dbReference type="ARBA" id="ARBA00023125"/>
    </source>
</evidence>
<reference evidence="11 12" key="1">
    <citation type="submission" date="2020-08" db="EMBL/GenBank/DDBJ databases">
        <title>Genomic Encyclopedia of Type Strains, Phase IV (KMG-IV): sequencing the most valuable type-strain genomes for metagenomic binning, comparative biology and taxonomic classification.</title>
        <authorList>
            <person name="Goeker M."/>
        </authorList>
    </citation>
    <scope>NUCLEOTIDE SEQUENCE [LARGE SCALE GENOMIC DNA]</scope>
    <source>
        <strain evidence="11 12">DSM 11805</strain>
    </source>
</reference>
<keyword evidence="7" id="KW-0804">Transcription</keyword>
<dbReference type="Pfam" id="PF00072">
    <property type="entry name" value="Response_reg"/>
    <property type="match status" value="1"/>
</dbReference>
<evidence type="ECO:0000256" key="2">
    <source>
        <dbReference type="ARBA" id="ARBA00022490"/>
    </source>
</evidence>
<dbReference type="Gene3D" id="3.40.50.2300">
    <property type="match status" value="1"/>
</dbReference>
<evidence type="ECO:0000259" key="10">
    <source>
        <dbReference type="PROSITE" id="PS50110"/>
    </source>
</evidence>
<dbReference type="PROSITE" id="PS50110">
    <property type="entry name" value="RESPONSE_REGULATORY"/>
    <property type="match status" value="1"/>
</dbReference>
<dbReference type="AlphaFoldDB" id="A0A841RP15"/>
<evidence type="ECO:0000313" key="12">
    <source>
        <dbReference type="Proteomes" id="UP000572212"/>
    </source>
</evidence>
<keyword evidence="12" id="KW-1185">Reference proteome</keyword>
<dbReference type="InterPro" id="IPR018060">
    <property type="entry name" value="HTH_AraC"/>
</dbReference>
<protein>
    <submittedName>
        <fullName evidence="11">YesN/AraC family two-component response regulator</fullName>
    </submittedName>
</protein>
<comment type="caution">
    <text evidence="11">The sequence shown here is derived from an EMBL/GenBank/DDBJ whole genome shotgun (WGS) entry which is preliminary data.</text>
</comment>
<feature type="domain" description="HTH araC/xylS-type" evidence="9">
    <location>
        <begin position="328"/>
        <end position="427"/>
    </location>
</feature>
<keyword evidence="6" id="KW-0238">DNA-binding</keyword>
<dbReference type="PROSITE" id="PS01124">
    <property type="entry name" value="HTH_ARAC_FAMILY_2"/>
    <property type="match status" value="1"/>
</dbReference>
<organism evidence="11 12">
    <name type="scientific">Gracilibacillus halotolerans</name>
    <dbReference type="NCBI Taxonomy" id="74386"/>
    <lineage>
        <taxon>Bacteria</taxon>
        <taxon>Bacillati</taxon>
        <taxon>Bacillota</taxon>
        <taxon>Bacilli</taxon>
        <taxon>Bacillales</taxon>
        <taxon>Bacillaceae</taxon>
        <taxon>Gracilibacillus</taxon>
    </lineage>
</organism>
<keyword evidence="5" id="KW-0805">Transcription regulation</keyword>
<dbReference type="RefSeq" id="WP_184248381.1">
    <property type="nucleotide sequence ID" value="NZ_BAAACU010000012.1"/>
</dbReference>
<dbReference type="GO" id="GO:0003700">
    <property type="term" value="F:DNA-binding transcription factor activity"/>
    <property type="evidence" value="ECO:0007669"/>
    <property type="project" value="InterPro"/>
</dbReference>
<dbReference type="PANTHER" id="PTHR42713">
    <property type="entry name" value="HISTIDINE KINASE-RELATED"/>
    <property type="match status" value="1"/>
</dbReference>
<keyword evidence="2" id="KW-0963">Cytoplasm</keyword>
<evidence type="ECO:0000256" key="1">
    <source>
        <dbReference type="ARBA" id="ARBA00004496"/>
    </source>
</evidence>
<feature type="modified residue" description="4-aspartylphosphate" evidence="8">
    <location>
        <position position="55"/>
    </location>
</feature>
<sequence>MYQILIVDDEPNIAKGIKHLINYAGMDVSKTFAVHSGQEALDVLQEEEIDLLITDIQMDGMTGLELMHQAKILYPWMETIVISAYQDFKYAQTAIQLGAKDYLIKPIQPEHIINTIRNCLMNHKEKANDVFDTSKLAAGSDMQVYPIAVLDTLIKKSQNNTQDSCHIPYGDEIIEFYGPYFAFLQVATSSTQSEQRMDEITRIGISVMAEEDSITFFIGERIYLLVEWSNEAFRNQSYSKLDYLGMIARTWQYKVKEALDLDIYISYSQILKGINYIEELKQQTDQAIELFEVDEINGIYYYGDYNWSIYQQNLTKQDYENAQNHLIKQVRAYIQENFKKHGLTLGEIAEANHVSSNYLSHLFKQETGNNIWDYVVKLRMEEGKYLWLHTDKKAYEIADYVGYETPEHFSKVFKKYYGQSLQEMKKKHKSSNSSSDQ</sequence>
<dbReference type="Pfam" id="PF12833">
    <property type="entry name" value="HTH_18"/>
    <property type="match status" value="1"/>
</dbReference>
<proteinExistence type="predicted"/>
<evidence type="ECO:0000256" key="8">
    <source>
        <dbReference type="PROSITE-ProRule" id="PRU00169"/>
    </source>
</evidence>
<name>A0A841RP15_9BACI</name>
<keyword evidence="3 8" id="KW-0597">Phosphoprotein</keyword>
<dbReference type="Gene3D" id="1.10.10.60">
    <property type="entry name" value="Homeodomain-like"/>
    <property type="match status" value="2"/>
</dbReference>
<dbReference type="SMART" id="SM00342">
    <property type="entry name" value="HTH_ARAC"/>
    <property type="match status" value="1"/>
</dbReference>
<dbReference type="Proteomes" id="UP000572212">
    <property type="component" value="Unassembled WGS sequence"/>
</dbReference>
<comment type="subcellular location">
    <subcellularLocation>
        <location evidence="1">Cytoplasm</location>
    </subcellularLocation>
</comment>
<evidence type="ECO:0000256" key="3">
    <source>
        <dbReference type="ARBA" id="ARBA00022553"/>
    </source>
</evidence>
<gene>
    <name evidence="11" type="ORF">GGQ92_002161</name>
</gene>
<dbReference type="GO" id="GO:0005737">
    <property type="term" value="C:cytoplasm"/>
    <property type="evidence" value="ECO:0007669"/>
    <property type="project" value="UniProtKB-SubCell"/>
</dbReference>